<name>A0A0N8PPI0_9BACL</name>
<dbReference type="InterPro" id="IPR053716">
    <property type="entry name" value="Flag_assembly_chemotaxis_eff"/>
</dbReference>
<reference evidence="1 2" key="1">
    <citation type="submission" date="2015-09" db="EMBL/GenBank/DDBJ databases">
        <title>Draft genome sequence of Alicyclobacillus ferrooxydans DSM 22381.</title>
        <authorList>
            <person name="Hemp J."/>
        </authorList>
    </citation>
    <scope>NUCLEOTIDE SEQUENCE [LARGE SCALE GENOMIC DNA]</scope>
    <source>
        <strain evidence="1 2">TC-34</strain>
    </source>
</reference>
<accession>A0A0N8PPI0</accession>
<sequence length="149" mass="17529">MSSEVTEKLSFATRFLQIKKSIQSFEEQKLAKRQSEQQNALHQLELICHEQDSIKQSLHQVLNSPESYLYYHELDVLSVKHVLQQVTVQASTNALEQQQSRVQTAYQDTERWKIVLDQYNELNKKQMQSLDQAMLDEASNARYLRQIED</sequence>
<evidence type="ECO:0000313" key="2">
    <source>
        <dbReference type="Proteomes" id="UP000050482"/>
    </source>
</evidence>
<comment type="caution">
    <text evidence="1">The sequence shown here is derived from an EMBL/GenBank/DDBJ whole genome shotgun (WGS) entry which is preliminary data.</text>
</comment>
<dbReference type="RefSeq" id="WP_054968468.1">
    <property type="nucleotide sequence ID" value="NZ_LJCO01000033.1"/>
</dbReference>
<dbReference type="PATRIC" id="fig|471514.4.peg.3652"/>
<evidence type="ECO:0000313" key="1">
    <source>
        <dbReference type="EMBL" id="KPV44381.1"/>
    </source>
</evidence>
<dbReference type="AlphaFoldDB" id="A0A0N8PPI0"/>
<dbReference type="STRING" id="471514.AN477_07055"/>
<protein>
    <submittedName>
        <fullName evidence="1">Uncharacterized protein</fullName>
    </submittedName>
</protein>
<dbReference type="EMBL" id="LJCO01000033">
    <property type="protein sequence ID" value="KPV44381.1"/>
    <property type="molecule type" value="Genomic_DNA"/>
</dbReference>
<gene>
    <name evidence="1" type="ORF">AN477_07055</name>
</gene>
<keyword evidence="2" id="KW-1185">Reference proteome</keyword>
<proteinExistence type="predicted"/>
<dbReference type="Proteomes" id="UP000050482">
    <property type="component" value="Unassembled WGS sequence"/>
</dbReference>
<dbReference type="Gene3D" id="1.10.287.1700">
    <property type="match status" value="1"/>
</dbReference>
<organism evidence="1 2">
    <name type="scientific">Alicyclobacillus ferrooxydans</name>
    <dbReference type="NCBI Taxonomy" id="471514"/>
    <lineage>
        <taxon>Bacteria</taxon>
        <taxon>Bacillati</taxon>
        <taxon>Bacillota</taxon>
        <taxon>Bacilli</taxon>
        <taxon>Bacillales</taxon>
        <taxon>Alicyclobacillaceae</taxon>
        <taxon>Alicyclobacillus</taxon>
    </lineage>
</organism>